<evidence type="ECO:0000256" key="2">
    <source>
        <dbReference type="ARBA" id="ARBA00012089"/>
    </source>
</evidence>
<evidence type="ECO:0000256" key="8">
    <source>
        <dbReference type="ARBA" id="ARBA00031552"/>
    </source>
</evidence>
<proteinExistence type="predicted"/>
<evidence type="ECO:0000256" key="3">
    <source>
        <dbReference type="ARBA" id="ARBA00018426"/>
    </source>
</evidence>
<evidence type="ECO:0000256" key="7">
    <source>
        <dbReference type="ARBA" id="ARBA00029814"/>
    </source>
</evidence>
<evidence type="ECO:0000259" key="10">
    <source>
        <dbReference type="Pfam" id="PF01902"/>
    </source>
</evidence>
<evidence type="ECO:0000313" key="11">
    <source>
        <dbReference type="EMBL" id="KZW04104.1"/>
    </source>
</evidence>
<name>A0A165QUT2_EXIGL</name>
<gene>
    <name evidence="11" type="ORF">EXIGLDRAFT_15336</name>
</gene>
<dbReference type="CDD" id="cd01994">
    <property type="entry name" value="AANH_PF0828-like"/>
    <property type="match status" value="1"/>
</dbReference>
<protein>
    <recommendedName>
        <fullName evidence="3">Diphthine--ammonia ligase</fullName>
        <ecNumber evidence="2">6.3.1.14</ecNumber>
    </recommendedName>
    <alternativeName>
        <fullName evidence="7">Diphthamide synthase</fullName>
    </alternativeName>
    <alternativeName>
        <fullName evidence="8">Diphthamide synthetase</fullName>
    </alternativeName>
</protein>
<accession>A0A165QUT2</accession>
<reference evidence="11 12" key="1">
    <citation type="journal article" date="2016" name="Mol. Biol. Evol.">
        <title>Comparative Genomics of Early-Diverging Mushroom-Forming Fungi Provides Insights into the Origins of Lignocellulose Decay Capabilities.</title>
        <authorList>
            <person name="Nagy L.G."/>
            <person name="Riley R."/>
            <person name="Tritt A."/>
            <person name="Adam C."/>
            <person name="Daum C."/>
            <person name="Floudas D."/>
            <person name="Sun H."/>
            <person name="Yadav J.S."/>
            <person name="Pangilinan J."/>
            <person name="Larsson K.H."/>
            <person name="Matsuura K."/>
            <person name="Barry K."/>
            <person name="Labutti K."/>
            <person name="Kuo R."/>
            <person name="Ohm R.A."/>
            <person name="Bhattacharya S.S."/>
            <person name="Shirouzu T."/>
            <person name="Yoshinaga Y."/>
            <person name="Martin F.M."/>
            <person name="Grigoriev I.V."/>
            <person name="Hibbett D.S."/>
        </authorList>
    </citation>
    <scope>NUCLEOTIDE SEQUENCE [LARGE SCALE GENOMIC DNA]</scope>
    <source>
        <strain evidence="11 12">HHB12029</strain>
    </source>
</reference>
<keyword evidence="4" id="KW-0436">Ligase</keyword>
<dbReference type="InParanoid" id="A0A165QUT2"/>
<dbReference type="Proteomes" id="UP000077266">
    <property type="component" value="Unassembled WGS sequence"/>
</dbReference>
<dbReference type="AlphaFoldDB" id="A0A165QUT2"/>
<keyword evidence="12" id="KW-1185">Reference proteome</keyword>
<dbReference type="CDD" id="cd06156">
    <property type="entry name" value="eu_AANH_C_2"/>
    <property type="match status" value="1"/>
</dbReference>
<dbReference type="GO" id="GO:0017183">
    <property type="term" value="P:protein histidyl modification to diphthamide"/>
    <property type="evidence" value="ECO:0007669"/>
    <property type="project" value="TreeGrafter"/>
</dbReference>
<organism evidence="11 12">
    <name type="scientific">Exidia glandulosa HHB12029</name>
    <dbReference type="NCBI Taxonomy" id="1314781"/>
    <lineage>
        <taxon>Eukaryota</taxon>
        <taxon>Fungi</taxon>
        <taxon>Dikarya</taxon>
        <taxon>Basidiomycota</taxon>
        <taxon>Agaricomycotina</taxon>
        <taxon>Agaricomycetes</taxon>
        <taxon>Auriculariales</taxon>
        <taxon>Exidiaceae</taxon>
        <taxon>Exidia</taxon>
    </lineage>
</organism>
<evidence type="ECO:0000256" key="6">
    <source>
        <dbReference type="ARBA" id="ARBA00022840"/>
    </source>
</evidence>
<dbReference type="EC" id="6.3.1.14" evidence="2"/>
<dbReference type="FunCoup" id="A0A165QUT2">
    <property type="interactions" value="25"/>
</dbReference>
<dbReference type="InterPro" id="IPR006175">
    <property type="entry name" value="YjgF/YER057c/UK114"/>
</dbReference>
<dbReference type="InterPro" id="IPR030662">
    <property type="entry name" value="DPH6/MJ0570"/>
</dbReference>
<dbReference type="InterPro" id="IPR002761">
    <property type="entry name" value="Diphthami_syn_dom"/>
</dbReference>
<evidence type="ECO:0000256" key="1">
    <source>
        <dbReference type="ARBA" id="ARBA00005156"/>
    </source>
</evidence>
<evidence type="ECO:0000313" key="12">
    <source>
        <dbReference type="Proteomes" id="UP000077266"/>
    </source>
</evidence>
<dbReference type="Gene3D" id="3.90.1490.10">
    <property type="entry name" value="putative n-type atp pyrophosphatase, domain 2"/>
    <property type="match status" value="1"/>
</dbReference>
<comment type="pathway">
    <text evidence="1">Protein modification; peptidyl-diphthamide biosynthesis.</text>
</comment>
<keyword evidence="6" id="KW-0067">ATP-binding</keyword>
<dbReference type="Pfam" id="PF01042">
    <property type="entry name" value="Ribonuc_L-PSP"/>
    <property type="match status" value="2"/>
</dbReference>
<dbReference type="SUPFAM" id="SSF55298">
    <property type="entry name" value="YjgF-like"/>
    <property type="match status" value="2"/>
</dbReference>
<keyword evidence="5" id="KW-0547">Nucleotide-binding</keyword>
<dbReference type="Pfam" id="PF01902">
    <property type="entry name" value="Diphthami_syn_2"/>
    <property type="match status" value="1"/>
</dbReference>
<dbReference type="SUPFAM" id="SSF52402">
    <property type="entry name" value="Adenine nucleotide alpha hydrolases-like"/>
    <property type="match status" value="1"/>
</dbReference>
<dbReference type="STRING" id="1314781.A0A165QUT2"/>
<dbReference type="GO" id="GO:0005524">
    <property type="term" value="F:ATP binding"/>
    <property type="evidence" value="ECO:0007669"/>
    <property type="project" value="UniProtKB-KW"/>
</dbReference>
<evidence type="ECO:0000256" key="5">
    <source>
        <dbReference type="ARBA" id="ARBA00022741"/>
    </source>
</evidence>
<dbReference type="InterPro" id="IPR035959">
    <property type="entry name" value="RutC-like_sf"/>
</dbReference>
<dbReference type="Gene3D" id="3.30.1330.40">
    <property type="entry name" value="RutC-like"/>
    <property type="match status" value="2"/>
</dbReference>
<dbReference type="NCBIfam" id="TIGR00290">
    <property type="entry name" value="MJ0570_dom"/>
    <property type="match status" value="1"/>
</dbReference>
<dbReference type="FunFam" id="3.90.1490.10:FF:000001">
    <property type="entry name" value="Diphthine--ammonia ligase"/>
    <property type="match status" value="1"/>
</dbReference>
<comment type="catalytic activity">
    <reaction evidence="9">
        <text>diphthine-[translation elongation factor 2] + NH4(+) + ATP = diphthamide-[translation elongation factor 2] + AMP + diphosphate + H(+)</text>
        <dbReference type="Rhea" id="RHEA:19753"/>
        <dbReference type="Rhea" id="RHEA-COMP:10172"/>
        <dbReference type="Rhea" id="RHEA-COMP:10174"/>
        <dbReference type="ChEBI" id="CHEBI:15378"/>
        <dbReference type="ChEBI" id="CHEBI:16692"/>
        <dbReference type="ChEBI" id="CHEBI:28938"/>
        <dbReference type="ChEBI" id="CHEBI:30616"/>
        <dbReference type="ChEBI" id="CHEBI:33019"/>
        <dbReference type="ChEBI" id="CHEBI:82696"/>
        <dbReference type="ChEBI" id="CHEBI:456215"/>
        <dbReference type="EC" id="6.3.1.14"/>
    </reaction>
</comment>
<feature type="domain" description="Diphthamide synthase" evidence="10">
    <location>
        <begin position="18"/>
        <end position="257"/>
    </location>
</feature>
<dbReference type="Gene3D" id="3.40.50.620">
    <property type="entry name" value="HUPs"/>
    <property type="match status" value="1"/>
</dbReference>
<dbReference type="GO" id="GO:0017178">
    <property type="term" value="F:diphthine-ammonia ligase activity"/>
    <property type="evidence" value="ECO:0007669"/>
    <property type="project" value="UniProtKB-EC"/>
</dbReference>
<evidence type="ECO:0000256" key="9">
    <source>
        <dbReference type="ARBA" id="ARBA00048108"/>
    </source>
</evidence>
<dbReference type="InterPro" id="IPR014729">
    <property type="entry name" value="Rossmann-like_a/b/a_fold"/>
</dbReference>
<dbReference type="PANTHER" id="PTHR12196:SF2">
    <property type="entry name" value="DIPHTHINE--AMMONIA LIGASE"/>
    <property type="match status" value="1"/>
</dbReference>
<evidence type="ECO:0000256" key="4">
    <source>
        <dbReference type="ARBA" id="ARBA00022598"/>
    </source>
</evidence>
<dbReference type="EMBL" id="KV425882">
    <property type="protein sequence ID" value="KZW04104.1"/>
    <property type="molecule type" value="Genomic_DNA"/>
</dbReference>
<dbReference type="OrthoDB" id="686384at2759"/>
<dbReference type="FunFam" id="3.40.50.620:FF:000145">
    <property type="entry name" value="ATP-binding domain containing protein"/>
    <property type="match status" value="1"/>
</dbReference>
<sequence>MTFGMLRQTERAPPLSHMKFVGLLSGGKDSCYNLVHCVHNGHELVAAATLSPPQGKDEIDSYLYQTVGQDAIDLVAQALDVPLYRRVIEGAAIELGNEYGGRTRQDASRVEGDETEDLYDLLSNVKAHHPDVEGVAIGAILSNYQRVRMEHVCRRLGLTPLCYLWQRDQRELLSEMIEAGMECILIKVAGIGLTTKHLGKTLAEMQPTLWKLNDQFGLHVCGEGGEYETLTLDCPLFKKRIHAQETETIIHSDSSFGTVAFLKFKSAELVDKPSVAEVSQPLVVPPLLDDVGQEVRAATDARIPPGASISPAPHVTPTSVVSSVQSGQWISVANVQISQIAEEPLPFEEEVRYAFALLQDTLAKHQLSLRHVASMDVLLSSMDLFPILNGIYAEHFATSPPARACVAVDLPPPNRVVLSCIAYAKCDTPQDRQALHVQGLSYWAPANIGPYSQAVTTGDHIFISGQIGLVPASMTLPTGNDLAFETALSFQHVRRVLAAVAPAGIVHGAVIWLTSLDQVDNVRKGWEVDTQKRGIPTLFIGAQSLPKGALVETQVVSHTGTVDAVDEDGDAVRSNVVQAFSQCVEPICWMRSTLSGLHTYMNIAFDIPDIALVLNLLTALPGDILQIRLFYSAVLSAETVARLTGSLKSRPVSPIPVRFIACGEKNNWNFGMSVLAVGK</sequence>
<dbReference type="CDD" id="cd06155">
    <property type="entry name" value="eu_AANH_C_1"/>
    <property type="match status" value="1"/>
</dbReference>
<dbReference type="PANTHER" id="PTHR12196">
    <property type="entry name" value="DOMAIN OF UNKNOWN FUNCTION 71 DUF71 -CONTAINING PROTEIN"/>
    <property type="match status" value="1"/>
</dbReference>